<dbReference type="PANTHER" id="PTHR43806">
    <property type="entry name" value="PEPTIDASE S8"/>
    <property type="match status" value="1"/>
</dbReference>
<evidence type="ECO:0000256" key="1">
    <source>
        <dbReference type="ARBA" id="ARBA00011073"/>
    </source>
</evidence>
<dbReference type="NCBIfam" id="TIGR04183">
    <property type="entry name" value="Por_Secre_tail"/>
    <property type="match status" value="1"/>
</dbReference>
<keyword evidence="6" id="KW-0732">Signal</keyword>
<evidence type="ECO:0000256" key="2">
    <source>
        <dbReference type="ARBA" id="ARBA00022670"/>
    </source>
</evidence>
<gene>
    <name evidence="8" type="ORF">GCM10023183_07020</name>
</gene>
<evidence type="ECO:0000256" key="5">
    <source>
        <dbReference type="PROSITE-ProRule" id="PRU01240"/>
    </source>
</evidence>
<keyword evidence="9" id="KW-1185">Reference proteome</keyword>
<dbReference type="Pfam" id="PF18962">
    <property type="entry name" value="Por_Secre_tail"/>
    <property type="match status" value="1"/>
</dbReference>
<dbReference type="InterPro" id="IPR050131">
    <property type="entry name" value="Peptidase_S8_subtilisin-like"/>
</dbReference>
<dbReference type="Gene3D" id="3.40.50.200">
    <property type="entry name" value="Peptidase S8/S53 domain"/>
    <property type="match status" value="1"/>
</dbReference>
<dbReference type="InterPro" id="IPR000209">
    <property type="entry name" value="Peptidase_S8/S53_dom"/>
</dbReference>
<dbReference type="InterPro" id="IPR001119">
    <property type="entry name" value="SLH_dom"/>
</dbReference>
<dbReference type="InterPro" id="IPR036852">
    <property type="entry name" value="Peptidase_S8/S53_dom_sf"/>
</dbReference>
<comment type="similarity">
    <text evidence="1 5">Belongs to the peptidase S8 family.</text>
</comment>
<evidence type="ECO:0000256" key="3">
    <source>
        <dbReference type="ARBA" id="ARBA00022801"/>
    </source>
</evidence>
<dbReference type="EMBL" id="BAABGX010000001">
    <property type="protein sequence ID" value="GAA4298627.1"/>
    <property type="molecule type" value="Genomic_DNA"/>
</dbReference>
<dbReference type="SUPFAM" id="SSF52743">
    <property type="entry name" value="Subtilisin-like"/>
    <property type="match status" value="1"/>
</dbReference>
<dbReference type="PROSITE" id="PS00137">
    <property type="entry name" value="SUBTILASE_HIS"/>
    <property type="match status" value="1"/>
</dbReference>
<keyword evidence="4 5" id="KW-0720">Serine protease</keyword>
<dbReference type="PANTHER" id="PTHR43806:SF11">
    <property type="entry name" value="CEREVISIN-RELATED"/>
    <property type="match status" value="1"/>
</dbReference>
<feature type="active site" description="Charge relay system" evidence="5">
    <location>
        <position position="203"/>
    </location>
</feature>
<name>A0ABP8F9V2_9BACT</name>
<evidence type="ECO:0000256" key="4">
    <source>
        <dbReference type="ARBA" id="ARBA00022825"/>
    </source>
</evidence>
<feature type="domain" description="SLH" evidence="7">
    <location>
        <begin position="742"/>
        <end position="818"/>
    </location>
</feature>
<dbReference type="PROSITE" id="PS51892">
    <property type="entry name" value="SUBTILASE"/>
    <property type="match status" value="1"/>
</dbReference>
<evidence type="ECO:0000313" key="8">
    <source>
        <dbReference type="EMBL" id="GAA4298627.1"/>
    </source>
</evidence>
<dbReference type="InterPro" id="IPR022398">
    <property type="entry name" value="Peptidase_S8_His-AS"/>
</dbReference>
<sequence>MLKVYQTQKKKLFGLFVLLLLSGKVANAQASLDKSLQQVLQTATAPVQVVVTFYGNGAPNSTHLQLLQSLGLTQGITLKNLPMAGVLASASQVEALSKSPYVRSVFLNKRLTYFNNNDTHITGVQRMRTDKDIIARNNGMPVSGKGVAVMVNDSGVDGTHEDIKLGAHLVQNVMGSTNLNSLSSLLPVTYLENIPNTDTNSGHGTHCAGTVGGNGAKSNGLYAGAAPGATLVGYGSGAALLILDAIGGYDYALTHQYQYGIRVISNSWGTSGDFDPADPVNIASKKAYDRGIVSVFAAGNEGPSSDTHNPYAIAPWVISVGAGDKFGKLADFSSRGVKNEGGSFTMDGENWTYENRPSLVAPGVDVISTRVIGPIASLSAQMDVEQLDPAHVPFYTHMSGTSMATPHVAGVVALMLEAKPSLSPGEVKEILQKTATNMPSHESWEVGAGYVNAYAAIDHIYRNTAFGATLNYTKSFNGSVNSSSETNSFTIDYNPAVATGNQITFTVASGTNSLEAKFKTTGLLGETGNTVNLILVSPSGQQFRSGIPVAFAITPDRGMAVASPEAGTWTLKAEGLNGLALPETIQGTIAKSFITGTSGLADIAGHPAEASIKMAVGKRLLDGLATGFKPNELLKRIQLADYLVMGQAIRQFMPTNGSLTVTDVTGYQSLLAESVLSKGAALRDRTHAFKGVMTPAAAGKFNPNGSVTRAQLAYSLVQALGLQEFALARTGKAVTVMVDGKSYPIEDAASIPAGLEGYVSVALEMNLINAFYSVTQGPLDLFPTLHATFKPIQEVTRAEFAVIVTRTHASWNAATQPIASTANSTERLALPKANYSFPNPFSGSTTISYAVEDAGFVTVEVFDLRGKKISTLVAEPKEKGSYSVPFNGGNLPTGTYLYKISTGAKTSSHKMILAR</sequence>
<comment type="caution">
    <text evidence="8">The sequence shown here is derived from an EMBL/GenBank/DDBJ whole genome shotgun (WGS) entry which is preliminary data.</text>
</comment>
<reference evidence="9" key="1">
    <citation type="journal article" date="2019" name="Int. J. Syst. Evol. Microbiol.">
        <title>The Global Catalogue of Microorganisms (GCM) 10K type strain sequencing project: providing services to taxonomists for standard genome sequencing and annotation.</title>
        <authorList>
            <consortium name="The Broad Institute Genomics Platform"/>
            <consortium name="The Broad Institute Genome Sequencing Center for Infectious Disease"/>
            <person name="Wu L."/>
            <person name="Ma J."/>
        </authorList>
    </citation>
    <scope>NUCLEOTIDE SEQUENCE [LARGE SCALE GENOMIC DNA]</scope>
    <source>
        <strain evidence="9">JCM 17917</strain>
    </source>
</reference>
<feature type="signal peptide" evidence="6">
    <location>
        <begin position="1"/>
        <end position="30"/>
    </location>
</feature>
<dbReference type="Pfam" id="PF00395">
    <property type="entry name" value="SLH"/>
    <property type="match status" value="1"/>
</dbReference>
<dbReference type="Pfam" id="PF00082">
    <property type="entry name" value="Peptidase_S8"/>
    <property type="match status" value="1"/>
</dbReference>
<dbReference type="PROSITE" id="PS51272">
    <property type="entry name" value="SLH"/>
    <property type="match status" value="1"/>
</dbReference>
<dbReference type="RefSeq" id="WP_345162395.1">
    <property type="nucleotide sequence ID" value="NZ_BAABGX010000001.1"/>
</dbReference>
<proteinExistence type="inferred from homology"/>
<dbReference type="InterPro" id="IPR026444">
    <property type="entry name" value="Secre_tail"/>
</dbReference>
<dbReference type="PROSITE" id="PS00138">
    <property type="entry name" value="SUBTILASE_SER"/>
    <property type="match status" value="1"/>
</dbReference>
<organism evidence="8 9">
    <name type="scientific">Nibribacter koreensis</name>
    <dbReference type="NCBI Taxonomy" id="1084519"/>
    <lineage>
        <taxon>Bacteria</taxon>
        <taxon>Pseudomonadati</taxon>
        <taxon>Bacteroidota</taxon>
        <taxon>Cytophagia</taxon>
        <taxon>Cytophagales</taxon>
        <taxon>Hymenobacteraceae</taxon>
        <taxon>Nibribacter</taxon>
    </lineage>
</organism>
<feature type="active site" description="Charge relay system" evidence="5">
    <location>
        <position position="402"/>
    </location>
</feature>
<dbReference type="Gene3D" id="2.60.40.4070">
    <property type="match status" value="1"/>
</dbReference>
<evidence type="ECO:0000259" key="7">
    <source>
        <dbReference type="PROSITE" id="PS51272"/>
    </source>
</evidence>
<protein>
    <recommendedName>
        <fullName evidence="7">SLH domain-containing protein</fullName>
    </recommendedName>
</protein>
<dbReference type="InterPro" id="IPR023828">
    <property type="entry name" value="Peptidase_S8_Ser-AS"/>
</dbReference>
<accession>A0ABP8F9V2</accession>
<evidence type="ECO:0000313" key="9">
    <source>
        <dbReference type="Proteomes" id="UP001501844"/>
    </source>
</evidence>
<keyword evidence="2 5" id="KW-0645">Protease</keyword>
<feature type="chain" id="PRO_5046302621" description="SLH domain-containing protein" evidence="6">
    <location>
        <begin position="31"/>
        <end position="915"/>
    </location>
</feature>
<dbReference type="Proteomes" id="UP001501844">
    <property type="component" value="Unassembled WGS sequence"/>
</dbReference>
<evidence type="ECO:0000256" key="6">
    <source>
        <dbReference type="SAM" id="SignalP"/>
    </source>
</evidence>
<dbReference type="PRINTS" id="PR00723">
    <property type="entry name" value="SUBTILISIN"/>
</dbReference>
<keyword evidence="3 5" id="KW-0378">Hydrolase</keyword>
<feature type="active site" description="Charge relay system" evidence="5">
    <location>
        <position position="153"/>
    </location>
</feature>
<dbReference type="InterPro" id="IPR015500">
    <property type="entry name" value="Peptidase_S8_subtilisin-rel"/>
</dbReference>